<dbReference type="Proteomes" id="UP000295600">
    <property type="component" value="Unassembled WGS sequence"/>
</dbReference>
<organism evidence="2 3">
    <name type="scientific">Prevotella heparinolytica</name>
    <dbReference type="NCBI Taxonomy" id="28113"/>
    <lineage>
        <taxon>Bacteria</taxon>
        <taxon>Pseudomonadati</taxon>
        <taxon>Bacteroidota</taxon>
        <taxon>Bacteroidia</taxon>
        <taxon>Bacteroidales</taxon>
        <taxon>Bacteroidaceae</taxon>
        <taxon>Bacteroides</taxon>
    </lineage>
</organism>
<sequence>MKQTYSSVTRFIHESSSRMLLLRMCTMYSVFGPNIIIQMYDINRRIYTLWLQSERQISQGKSNC</sequence>
<gene>
    <name evidence="2" type="ORF">EV202_102117</name>
</gene>
<keyword evidence="1" id="KW-1133">Transmembrane helix</keyword>
<evidence type="ECO:0000256" key="1">
    <source>
        <dbReference type="SAM" id="Phobius"/>
    </source>
</evidence>
<dbReference type="AlphaFoldDB" id="A0A4R2M1I6"/>
<reference evidence="2 3" key="1">
    <citation type="submission" date="2019-03" db="EMBL/GenBank/DDBJ databases">
        <title>Genomic Encyclopedia of Type Strains, Phase IV (KMG-IV): sequencing the most valuable type-strain genomes for metagenomic binning, comparative biology and taxonomic classification.</title>
        <authorList>
            <person name="Goeker M."/>
        </authorList>
    </citation>
    <scope>NUCLEOTIDE SEQUENCE [LARGE SCALE GENOMIC DNA]</scope>
    <source>
        <strain evidence="2 3">DSM 23917</strain>
    </source>
</reference>
<evidence type="ECO:0000313" key="2">
    <source>
        <dbReference type="EMBL" id="TCO96015.1"/>
    </source>
</evidence>
<protein>
    <submittedName>
        <fullName evidence="2">Uncharacterized protein</fullName>
    </submittedName>
</protein>
<keyword evidence="1" id="KW-0812">Transmembrane</keyword>
<comment type="caution">
    <text evidence="2">The sequence shown here is derived from an EMBL/GenBank/DDBJ whole genome shotgun (WGS) entry which is preliminary data.</text>
</comment>
<proteinExistence type="predicted"/>
<evidence type="ECO:0000313" key="3">
    <source>
        <dbReference type="Proteomes" id="UP000295600"/>
    </source>
</evidence>
<dbReference type="EMBL" id="SLXB01000002">
    <property type="protein sequence ID" value="TCO96015.1"/>
    <property type="molecule type" value="Genomic_DNA"/>
</dbReference>
<accession>A0A4R2M1I6</accession>
<keyword evidence="1" id="KW-0472">Membrane</keyword>
<feature type="transmembrane region" description="Helical" evidence="1">
    <location>
        <begin position="20"/>
        <end position="40"/>
    </location>
</feature>
<name>A0A4R2M1I6_9BACE</name>